<sequence>MSMFGNIVSALFHHASAAAPTETAAADAPASAATASDPAPAGGGAATPPAAGAPSAAAAPAGSAPQSVDAKAVLAGLAAKNPQKLDWQHSIVDMMKLLGLDSSLSNRKDLAKELNYTGDMDDSASMNVWLQGEVMKKLSANGGQVPADLKA</sequence>
<dbReference type="Proteomes" id="UP000290759">
    <property type="component" value="Unassembled WGS sequence"/>
</dbReference>
<evidence type="ECO:0000313" key="4">
    <source>
        <dbReference type="Proteomes" id="UP000290759"/>
    </source>
</evidence>
<reference evidence="3 4" key="2">
    <citation type="submission" date="2019-02" db="EMBL/GenBank/DDBJ databases">
        <title>'Lichenibacterium ramalinii' gen. nov. sp. nov., 'Lichenibacterium minor' gen. nov. sp. nov.</title>
        <authorList>
            <person name="Pankratov T."/>
        </authorList>
    </citation>
    <scope>NUCLEOTIDE SEQUENCE [LARGE SCALE GENOMIC DNA]</scope>
    <source>
        <strain evidence="3 4">RmlP026</strain>
    </source>
</reference>
<dbReference type="SUPFAM" id="SSF158634">
    <property type="entry name" value="RPA2825-like"/>
    <property type="match status" value="1"/>
</dbReference>
<proteinExistence type="predicted"/>
<reference evidence="3 4" key="1">
    <citation type="submission" date="2018-12" db="EMBL/GenBank/DDBJ databases">
        <authorList>
            <person name="Grouzdev D.S."/>
            <person name="Krutkina M.S."/>
        </authorList>
    </citation>
    <scope>NUCLEOTIDE SEQUENCE [LARGE SCALE GENOMIC DNA]</scope>
    <source>
        <strain evidence="3 4">RmlP026</strain>
    </source>
</reference>
<dbReference type="AlphaFoldDB" id="A0A4Q2U2P8"/>
<feature type="region of interest" description="Disordered" evidence="1">
    <location>
        <begin position="28"/>
        <end position="64"/>
    </location>
</feature>
<dbReference type="Pfam" id="PF12200">
    <property type="entry name" value="DUF3597"/>
    <property type="match status" value="1"/>
</dbReference>
<evidence type="ECO:0000313" key="3">
    <source>
        <dbReference type="EMBL" id="RYC29127.1"/>
    </source>
</evidence>
<organism evidence="3 4">
    <name type="scientific">Lichenibacterium minor</name>
    <dbReference type="NCBI Taxonomy" id="2316528"/>
    <lineage>
        <taxon>Bacteria</taxon>
        <taxon>Pseudomonadati</taxon>
        <taxon>Pseudomonadota</taxon>
        <taxon>Alphaproteobacteria</taxon>
        <taxon>Hyphomicrobiales</taxon>
        <taxon>Lichenihabitantaceae</taxon>
        <taxon>Lichenibacterium</taxon>
    </lineage>
</organism>
<dbReference type="OrthoDB" id="9812045at2"/>
<comment type="caution">
    <text evidence="3">The sequence shown here is derived from an EMBL/GenBank/DDBJ whole genome shotgun (WGS) entry which is preliminary data.</text>
</comment>
<dbReference type="InterPro" id="IPR022016">
    <property type="entry name" value="DUF3597"/>
</dbReference>
<name>A0A4Q2U2P8_9HYPH</name>
<evidence type="ECO:0000256" key="1">
    <source>
        <dbReference type="SAM" id="MobiDB-lite"/>
    </source>
</evidence>
<gene>
    <name evidence="3" type="ORF">D3273_25570</name>
</gene>
<evidence type="ECO:0000259" key="2">
    <source>
        <dbReference type="Pfam" id="PF12200"/>
    </source>
</evidence>
<protein>
    <submittedName>
        <fullName evidence="3">DUF3597 domain-containing protein</fullName>
    </submittedName>
</protein>
<dbReference type="RefSeq" id="WP_129229786.1">
    <property type="nucleotide sequence ID" value="NZ_QYBB01000068.1"/>
</dbReference>
<keyword evidence="4" id="KW-1185">Reference proteome</keyword>
<feature type="domain" description="DUF3597" evidence="2">
    <location>
        <begin position="3"/>
        <end position="146"/>
    </location>
</feature>
<dbReference type="EMBL" id="QYBB01000068">
    <property type="protein sequence ID" value="RYC29127.1"/>
    <property type="molecule type" value="Genomic_DNA"/>
</dbReference>
<accession>A0A4Q2U2P8</accession>